<comment type="caution">
    <text evidence="2">The sequence shown here is derived from an EMBL/GenBank/DDBJ whole genome shotgun (WGS) entry which is preliminary data.</text>
</comment>
<feature type="region of interest" description="Disordered" evidence="1">
    <location>
        <begin position="76"/>
        <end position="236"/>
    </location>
</feature>
<dbReference type="AlphaFoldDB" id="A0ABD0JZ74"/>
<feature type="region of interest" description="Disordered" evidence="1">
    <location>
        <begin position="1"/>
        <end position="22"/>
    </location>
</feature>
<feature type="compositionally biased region" description="Polar residues" evidence="1">
    <location>
        <begin position="110"/>
        <end position="132"/>
    </location>
</feature>
<dbReference type="EMBL" id="JACVVK020000287">
    <property type="protein sequence ID" value="KAK7480128.1"/>
    <property type="molecule type" value="Genomic_DNA"/>
</dbReference>
<feature type="compositionally biased region" description="Basic and acidic residues" evidence="1">
    <location>
        <begin position="13"/>
        <end position="22"/>
    </location>
</feature>
<accession>A0ABD0JZ74</accession>
<evidence type="ECO:0000313" key="3">
    <source>
        <dbReference type="Proteomes" id="UP001519460"/>
    </source>
</evidence>
<dbReference type="Proteomes" id="UP001519460">
    <property type="component" value="Unassembled WGS sequence"/>
</dbReference>
<protein>
    <submittedName>
        <fullName evidence="2">Uncharacterized protein</fullName>
    </submittedName>
</protein>
<gene>
    <name evidence="2" type="ORF">BaRGS_00028612</name>
</gene>
<reference evidence="2 3" key="1">
    <citation type="journal article" date="2023" name="Sci. Data">
        <title>Genome assembly of the Korean intertidal mud-creeper Batillaria attramentaria.</title>
        <authorList>
            <person name="Patra A.K."/>
            <person name="Ho P.T."/>
            <person name="Jun S."/>
            <person name="Lee S.J."/>
            <person name="Kim Y."/>
            <person name="Won Y.J."/>
        </authorList>
    </citation>
    <scope>NUCLEOTIDE SEQUENCE [LARGE SCALE GENOMIC DNA]</scope>
    <source>
        <strain evidence="2">Wonlab-2016</strain>
    </source>
</reference>
<keyword evidence="3" id="KW-1185">Reference proteome</keyword>
<name>A0ABD0JZ74_9CAEN</name>
<organism evidence="2 3">
    <name type="scientific">Batillaria attramentaria</name>
    <dbReference type="NCBI Taxonomy" id="370345"/>
    <lineage>
        <taxon>Eukaryota</taxon>
        <taxon>Metazoa</taxon>
        <taxon>Spiralia</taxon>
        <taxon>Lophotrochozoa</taxon>
        <taxon>Mollusca</taxon>
        <taxon>Gastropoda</taxon>
        <taxon>Caenogastropoda</taxon>
        <taxon>Sorbeoconcha</taxon>
        <taxon>Cerithioidea</taxon>
        <taxon>Batillariidae</taxon>
        <taxon>Batillaria</taxon>
    </lineage>
</organism>
<evidence type="ECO:0000313" key="2">
    <source>
        <dbReference type="EMBL" id="KAK7480128.1"/>
    </source>
</evidence>
<evidence type="ECO:0000256" key="1">
    <source>
        <dbReference type="SAM" id="MobiDB-lite"/>
    </source>
</evidence>
<sequence length="333" mass="38174">MLLNSPRSPQLKRATERMKRTNPVDKRRNKYLDKVVEQIQEGRIIRTFQYHYSAKGAENPCSMMTARRSLSMWKKSMENADPRKTPSVHGSPDNADPRKTPTVSGGLDQISKSSGSTPLSVSPENRSLTLQNVERAEKTRGVREKRNSFAERDRGGSMKCKKLPNISVTVPKIDQDPTIPSSRSMRNSPRSPNSVNPKDNLLNTTSGPYFSPRARPPSAHSSSDSKNSSDSSQSRLGKLVDDLTAVKRFHQKTHHQWKRMKTYHELLIERRLLRKRGIRQRIHNLFRPKEPEKMTAGDRIRKVLRRAQYYGDDIKRLVRVQRVKGRGRNTCNP</sequence>
<feature type="compositionally biased region" description="Basic and acidic residues" evidence="1">
    <location>
        <begin position="134"/>
        <end position="156"/>
    </location>
</feature>
<feature type="compositionally biased region" description="Low complexity" evidence="1">
    <location>
        <begin position="211"/>
        <end position="235"/>
    </location>
</feature>
<feature type="compositionally biased region" description="Low complexity" evidence="1">
    <location>
        <begin position="180"/>
        <end position="197"/>
    </location>
</feature>
<proteinExistence type="predicted"/>